<proteinExistence type="inferred from homology"/>
<evidence type="ECO:0000256" key="3">
    <source>
        <dbReference type="ARBA" id="ARBA00023125"/>
    </source>
</evidence>
<evidence type="ECO:0000256" key="2">
    <source>
        <dbReference type="ARBA" id="ARBA00023015"/>
    </source>
</evidence>
<evidence type="ECO:0000313" key="6">
    <source>
        <dbReference type="EMBL" id="BAT26851.1"/>
    </source>
</evidence>
<dbReference type="InterPro" id="IPR050950">
    <property type="entry name" value="HTH-type_LysR_regulators"/>
</dbReference>
<keyword evidence="2" id="KW-0805">Transcription regulation</keyword>
<dbReference type="GO" id="GO:0005829">
    <property type="term" value="C:cytosol"/>
    <property type="evidence" value="ECO:0007669"/>
    <property type="project" value="TreeGrafter"/>
</dbReference>
<dbReference type="RefSeq" id="WP_024350460.1">
    <property type="nucleotide sequence ID" value="NZ_BBWN01000016.1"/>
</dbReference>
<name>A0A0P0YYZ1_9HYPH</name>
<keyword evidence="3" id="KW-0238">DNA-binding</keyword>
<evidence type="ECO:0000256" key="1">
    <source>
        <dbReference type="ARBA" id="ARBA00009437"/>
    </source>
</evidence>
<dbReference type="SUPFAM" id="SSF46785">
    <property type="entry name" value="Winged helix' DNA-binding domain"/>
    <property type="match status" value="1"/>
</dbReference>
<accession>A0A0P0YYZ1</accession>
<reference evidence="6" key="1">
    <citation type="journal article" date="2015" name="Proc. Natl. Acad. Sci. U.S.A.">
        <title>Bacterial clade with the ribosomal RNA operon on a small plasmid rather than the chromosome.</title>
        <authorList>
            <person name="Anda M."/>
            <person name="Ohtsubo Y."/>
            <person name="Okubo T."/>
            <person name="Sugawara M."/>
            <person name="Nagata Y."/>
            <person name="Tsuda M."/>
            <person name="Minamisawa K."/>
            <person name="Mitsui H."/>
        </authorList>
    </citation>
    <scope>NUCLEOTIDE SEQUENCE</scope>
    <source>
        <strain evidence="6">DSM 14790</strain>
    </source>
</reference>
<dbReference type="Gene3D" id="3.40.190.10">
    <property type="entry name" value="Periplasmic binding protein-like II"/>
    <property type="match status" value="2"/>
</dbReference>
<dbReference type="Pfam" id="PF00126">
    <property type="entry name" value="HTH_1"/>
    <property type="match status" value="1"/>
</dbReference>
<dbReference type="SUPFAM" id="SSF53850">
    <property type="entry name" value="Periplasmic binding protein-like II"/>
    <property type="match status" value="1"/>
</dbReference>
<evidence type="ECO:0000256" key="4">
    <source>
        <dbReference type="ARBA" id="ARBA00023163"/>
    </source>
</evidence>
<comment type="similarity">
    <text evidence="1">Belongs to the LysR transcriptional regulatory family.</text>
</comment>
<dbReference type="InterPro" id="IPR000847">
    <property type="entry name" value="LysR_HTH_N"/>
</dbReference>
<protein>
    <submittedName>
        <fullName evidence="6">Transcriptional regulator</fullName>
    </submittedName>
</protein>
<dbReference type="GO" id="GO:0003700">
    <property type="term" value="F:DNA-binding transcription factor activity"/>
    <property type="evidence" value="ECO:0007669"/>
    <property type="project" value="InterPro"/>
</dbReference>
<dbReference type="InterPro" id="IPR036390">
    <property type="entry name" value="WH_DNA-bd_sf"/>
</dbReference>
<dbReference type="InterPro" id="IPR036388">
    <property type="entry name" value="WH-like_DNA-bd_sf"/>
</dbReference>
<dbReference type="Gene3D" id="1.10.10.10">
    <property type="entry name" value="Winged helix-like DNA-binding domain superfamily/Winged helix DNA-binding domain"/>
    <property type="match status" value="1"/>
</dbReference>
<dbReference type="InterPro" id="IPR005119">
    <property type="entry name" value="LysR_subst-bd"/>
</dbReference>
<feature type="domain" description="HTH lysR-type" evidence="5">
    <location>
        <begin position="4"/>
        <end position="61"/>
    </location>
</feature>
<dbReference type="AlphaFoldDB" id="A0A0P0YYZ1"/>
<organism evidence="6">
    <name type="scientific">Aurantimonas coralicida</name>
    <dbReference type="NCBI Taxonomy" id="182270"/>
    <lineage>
        <taxon>Bacteria</taxon>
        <taxon>Pseudomonadati</taxon>
        <taxon>Pseudomonadota</taxon>
        <taxon>Alphaproteobacteria</taxon>
        <taxon>Hyphomicrobiales</taxon>
        <taxon>Aurantimonadaceae</taxon>
        <taxon>Aurantimonas</taxon>
    </lineage>
</organism>
<dbReference type="GO" id="GO:0003677">
    <property type="term" value="F:DNA binding"/>
    <property type="evidence" value="ECO:0007669"/>
    <property type="project" value="UniProtKB-KW"/>
</dbReference>
<dbReference type="Pfam" id="PF03466">
    <property type="entry name" value="LysR_substrate"/>
    <property type="match status" value="1"/>
</dbReference>
<evidence type="ECO:0000259" key="5">
    <source>
        <dbReference type="PROSITE" id="PS50931"/>
    </source>
</evidence>
<dbReference type="PROSITE" id="PS50931">
    <property type="entry name" value="HTH_LYSR"/>
    <property type="match status" value="1"/>
</dbReference>
<keyword evidence="4" id="KW-0804">Transcription</keyword>
<dbReference type="PANTHER" id="PTHR30419:SF2">
    <property type="entry name" value="LYSR FAMILY TRANSCRIPTIONAL REGULATOR"/>
    <property type="match status" value="1"/>
</dbReference>
<dbReference type="EMBL" id="LC066374">
    <property type="protein sequence ID" value="BAT26851.1"/>
    <property type="molecule type" value="Genomic_DNA"/>
</dbReference>
<dbReference type="PANTHER" id="PTHR30419">
    <property type="entry name" value="HTH-TYPE TRANSCRIPTIONAL REGULATOR YBHD"/>
    <property type="match status" value="1"/>
</dbReference>
<sequence>MRNHDLFSLALFVNICETRSISRAAERMNIVASAASRRVGLLEHEAGLPLLLRRPHGVEPTAAGMIVLRYARDVMHLGQQVEAALEDHRSGASGIVRVFASSSVLVECLASHLAEFAKAHPGIKIDLEERPISDTLQALYHKQADVGVVVAGSEMSGLSSYPYASDMLAVAVPCDHRLAAARRLKFDELFEDDHIALEPGTAVHRLLSEQSRVHGRAPRVRVQVRSFEVMCQMIGRGLGIGIMPRRAIGPLAAALRLSLVPLDEPWALRRFTICAQPSDTPNASTQRLIAFLRERASTAG</sequence>